<evidence type="ECO:0000313" key="1">
    <source>
        <dbReference type="EMBL" id="KAI3733995.1"/>
    </source>
</evidence>
<gene>
    <name evidence="1" type="ORF">L6452_13455</name>
</gene>
<sequence length="312" mass="35471">MRSSVAEDLRGIPLLKMLRRLSSIRFERCTPSLSSSADLRLHRTFSSDGRWNLRHVGNAFVVSPWAEPLAVIPVLFAKCFEESSFSLELENLKIRHYGVDQVTRNGKLVEGHKDEHVRFESGYTWLMELVSTLVRSSVWNEILDGMSTCSKSPCSPRRRLVFLESMDLGMFGRNLRIHGSLVAIFDVGFGSVMLRRELSWRNVEVTNYPRVKRSLGYEYDVPKRGNICVYQYKGLDSGLRETFLRAKFHGNLDFEDEIILSRTFGVRGHPGDYASDCARGHNSLAQSPKLSTHGTILAIVPAIVPWHNRLAQ</sequence>
<dbReference type="Proteomes" id="UP001055879">
    <property type="component" value="Linkage Group LG04"/>
</dbReference>
<name>A0ACB9CID3_ARCLA</name>
<evidence type="ECO:0000313" key="2">
    <source>
        <dbReference type="Proteomes" id="UP001055879"/>
    </source>
</evidence>
<organism evidence="1 2">
    <name type="scientific">Arctium lappa</name>
    <name type="common">Greater burdock</name>
    <name type="synonym">Lappa major</name>
    <dbReference type="NCBI Taxonomy" id="4217"/>
    <lineage>
        <taxon>Eukaryota</taxon>
        <taxon>Viridiplantae</taxon>
        <taxon>Streptophyta</taxon>
        <taxon>Embryophyta</taxon>
        <taxon>Tracheophyta</taxon>
        <taxon>Spermatophyta</taxon>
        <taxon>Magnoliopsida</taxon>
        <taxon>eudicotyledons</taxon>
        <taxon>Gunneridae</taxon>
        <taxon>Pentapetalae</taxon>
        <taxon>asterids</taxon>
        <taxon>campanulids</taxon>
        <taxon>Asterales</taxon>
        <taxon>Asteraceae</taxon>
        <taxon>Carduoideae</taxon>
        <taxon>Cardueae</taxon>
        <taxon>Arctiinae</taxon>
        <taxon>Arctium</taxon>
    </lineage>
</organism>
<proteinExistence type="predicted"/>
<reference evidence="1 2" key="2">
    <citation type="journal article" date="2022" name="Mol. Ecol. Resour.">
        <title>The genomes of chicory, endive, great burdock and yacon provide insights into Asteraceae paleo-polyploidization history and plant inulin production.</title>
        <authorList>
            <person name="Fan W."/>
            <person name="Wang S."/>
            <person name="Wang H."/>
            <person name="Wang A."/>
            <person name="Jiang F."/>
            <person name="Liu H."/>
            <person name="Zhao H."/>
            <person name="Xu D."/>
            <person name="Zhang Y."/>
        </authorList>
    </citation>
    <scope>NUCLEOTIDE SEQUENCE [LARGE SCALE GENOMIC DNA]</scope>
    <source>
        <strain evidence="2">cv. Niubang</strain>
    </source>
</reference>
<dbReference type="EMBL" id="CM042050">
    <property type="protein sequence ID" value="KAI3733995.1"/>
    <property type="molecule type" value="Genomic_DNA"/>
</dbReference>
<accession>A0ACB9CID3</accession>
<keyword evidence="2" id="KW-1185">Reference proteome</keyword>
<reference evidence="2" key="1">
    <citation type="journal article" date="2022" name="Mol. Ecol. Resour.">
        <title>The genomes of chicory, endive, great burdock and yacon provide insights into Asteraceae palaeo-polyploidization history and plant inulin production.</title>
        <authorList>
            <person name="Fan W."/>
            <person name="Wang S."/>
            <person name="Wang H."/>
            <person name="Wang A."/>
            <person name="Jiang F."/>
            <person name="Liu H."/>
            <person name="Zhao H."/>
            <person name="Xu D."/>
            <person name="Zhang Y."/>
        </authorList>
    </citation>
    <scope>NUCLEOTIDE SEQUENCE [LARGE SCALE GENOMIC DNA]</scope>
    <source>
        <strain evidence="2">cv. Niubang</strain>
    </source>
</reference>
<protein>
    <submittedName>
        <fullName evidence="1">Uncharacterized protein</fullName>
    </submittedName>
</protein>
<comment type="caution">
    <text evidence="1">The sequence shown here is derived from an EMBL/GenBank/DDBJ whole genome shotgun (WGS) entry which is preliminary data.</text>
</comment>